<dbReference type="PROSITE" id="PS50033">
    <property type="entry name" value="UBX"/>
    <property type="match status" value="1"/>
</dbReference>
<comment type="caution">
    <text evidence="3">The sequence shown here is derived from an EMBL/GenBank/DDBJ whole genome shotgun (WGS) entry which is preliminary data.</text>
</comment>
<feature type="region of interest" description="Disordered" evidence="1">
    <location>
        <begin position="94"/>
        <end position="163"/>
    </location>
</feature>
<proteinExistence type="predicted"/>
<keyword evidence="4" id="KW-1185">Reference proteome</keyword>
<dbReference type="EMBL" id="JANPWB010000010">
    <property type="protein sequence ID" value="KAJ1142537.1"/>
    <property type="molecule type" value="Genomic_DNA"/>
</dbReference>
<dbReference type="AlphaFoldDB" id="A0AAV7QSY5"/>
<sequence length="258" mass="28891">MHVTRPKSAKGRTRASVSLSHNVEAFSVPVHSPPPLVVSDKVPHSQRSSTSATSRKLSNVRISQEEIPGLLQQMPSRPSSSLNKYTVLPCIRKEGTGDSAESNVSEQTSKLRLRERPQETQGRPLYRGDRPAKSKTRAQSSTESVFKSSSTSSEKLQDTANEQSSFLCTDLEEPLEEPRLLLAVRSPSGRRYERYFRPTDTLQTIIAVTEQRSTAFYKKCSIETMEVPRRSFSDLTKSLEDCGIPNKSVLCIFQEEQD</sequence>
<dbReference type="Proteomes" id="UP001066276">
    <property type="component" value="Chromosome 6"/>
</dbReference>
<evidence type="ECO:0000256" key="1">
    <source>
        <dbReference type="SAM" id="MobiDB-lite"/>
    </source>
</evidence>
<feature type="compositionally biased region" description="Polar residues" evidence="1">
    <location>
        <begin position="45"/>
        <end position="62"/>
    </location>
</feature>
<feature type="compositionally biased region" description="Low complexity" evidence="1">
    <location>
        <begin position="140"/>
        <end position="154"/>
    </location>
</feature>
<feature type="compositionally biased region" description="Polar residues" evidence="1">
    <location>
        <begin position="99"/>
        <end position="110"/>
    </location>
</feature>
<evidence type="ECO:0000313" key="3">
    <source>
        <dbReference type="EMBL" id="KAJ1142537.1"/>
    </source>
</evidence>
<dbReference type="SUPFAM" id="SSF54236">
    <property type="entry name" value="Ubiquitin-like"/>
    <property type="match status" value="1"/>
</dbReference>
<dbReference type="InterPro" id="IPR001012">
    <property type="entry name" value="UBX_dom"/>
</dbReference>
<name>A0AAV7QSY5_PLEWA</name>
<feature type="region of interest" description="Disordered" evidence="1">
    <location>
        <begin position="26"/>
        <end position="82"/>
    </location>
</feature>
<evidence type="ECO:0000259" key="2">
    <source>
        <dbReference type="PROSITE" id="PS50033"/>
    </source>
</evidence>
<evidence type="ECO:0000313" key="4">
    <source>
        <dbReference type="Proteomes" id="UP001066276"/>
    </source>
</evidence>
<protein>
    <recommendedName>
        <fullName evidence="2">UBX domain-containing protein</fullName>
    </recommendedName>
</protein>
<dbReference type="CDD" id="cd17076">
    <property type="entry name" value="UBX_UBXN10"/>
    <property type="match status" value="1"/>
</dbReference>
<dbReference type="InterPro" id="IPR029071">
    <property type="entry name" value="Ubiquitin-like_domsf"/>
</dbReference>
<dbReference type="Pfam" id="PF00789">
    <property type="entry name" value="UBX"/>
    <property type="match status" value="1"/>
</dbReference>
<gene>
    <name evidence="3" type="ORF">NDU88_008851</name>
</gene>
<feature type="domain" description="UBX" evidence="2">
    <location>
        <begin position="175"/>
        <end position="252"/>
    </location>
</feature>
<dbReference type="Gene3D" id="3.10.20.90">
    <property type="entry name" value="Phosphatidylinositol 3-kinase Catalytic Subunit, Chain A, domain 1"/>
    <property type="match status" value="1"/>
</dbReference>
<reference evidence="3" key="1">
    <citation type="journal article" date="2022" name="bioRxiv">
        <title>Sequencing and chromosome-scale assembly of the giantPleurodeles waltlgenome.</title>
        <authorList>
            <person name="Brown T."/>
            <person name="Elewa A."/>
            <person name="Iarovenko S."/>
            <person name="Subramanian E."/>
            <person name="Araus A.J."/>
            <person name="Petzold A."/>
            <person name="Susuki M."/>
            <person name="Suzuki K.-i.T."/>
            <person name="Hayashi T."/>
            <person name="Toyoda A."/>
            <person name="Oliveira C."/>
            <person name="Osipova E."/>
            <person name="Leigh N.D."/>
            <person name="Simon A."/>
            <person name="Yun M.H."/>
        </authorList>
    </citation>
    <scope>NUCLEOTIDE SEQUENCE</scope>
    <source>
        <strain evidence="3">20211129_DDA</strain>
        <tissue evidence="3">Liver</tissue>
    </source>
</reference>
<feature type="compositionally biased region" description="Polar residues" evidence="1">
    <location>
        <begin position="73"/>
        <end position="82"/>
    </location>
</feature>
<organism evidence="3 4">
    <name type="scientific">Pleurodeles waltl</name>
    <name type="common">Iberian ribbed newt</name>
    <dbReference type="NCBI Taxonomy" id="8319"/>
    <lineage>
        <taxon>Eukaryota</taxon>
        <taxon>Metazoa</taxon>
        <taxon>Chordata</taxon>
        <taxon>Craniata</taxon>
        <taxon>Vertebrata</taxon>
        <taxon>Euteleostomi</taxon>
        <taxon>Amphibia</taxon>
        <taxon>Batrachia</taxon>
        <taxon>Caudata</taxon>
        <taxon>Salamandroidea</taxon>
        <taxon>Salamandridae</taxon>
        <taxon>Pleurodelinae</taxon>
        <taxon>Pleurodeles</taxon>
    </lineage>
</organism>
<accession>A0AAV7QSY5</accession>